<dbReference type="NCBIfam" id="NF033709">
    <property type="entry name" value="PorV_fam"/>
    <property type="match status" value="1"/>
</dbReference>
<dbReference type="Proteomes" id="UP000320781">
    <property type="component" value="Unassembled WGS sequence"/>
</dbReference>
<evidence type="ECO:0000313" key="2">
    <source>
        <dbReference type="Proteomes" id="UP000320781"/>
    </source>
</evidence>
<gene>
    <name evidence="1" type="ORF">E3J95_04785</name>
</gene>
<dbReference type="Gene3D" id="2.40.160.60">
    <property type="entry name" value="Outer membrane protein transport protein (OMPP1/FadL/TodX)"/>
    <property type="match status" value="1"/>
</dbReference>
<evidence type="ECO:0000313" key="1">
    <source>
        <dbReference type="EMBL" id="TES85276.1"/>
    </source>
</evidence>
<accession>A0A523QI86</accession>
<sequence>MRKILWSVVIIGILILTPDLICYANGPGTTTASFLKISVGARATAMGEAFTAIASDGTSLYWNPAGLTQLKTKEISATYNSWFEEIRQGYVSFGFPSLGGTVGLGANYVDMGDIEGRDVEGNPTGDFTASDTHIFIGYARKLKKSSWGLTLGWLQDVITEDKKNTFLANIGLLYPVSEHFTLGVVAQNIGSKLGSDPLPLTFKVGAASKFKALTLAVDVAKPQDNEIYYCLGAEWWLRDALALRVGYKTNQDIGRGITAGIGLKMGKTSIDYAYVPYGDLGNTHRISLGIKF</sequence>
<comment type="caution">
    <text evidence="1">The sequence shown here is derived from an EMBL/GenBank/DDBJ whole genome shotgun (WGS) entry which is preliminary data.</text>
</comment>
<dbReference type="AlphaFoldDB" id="A0A523QI86"/>
<protein>
    <submittedName>
        <fullName evidence="1">PorV/PorQ family protein</fullName>
    </submittedName>
</protein>
<name>A0A523QI86_UNCAE</name>
<proteinExistence type="predicted"/>
<dbReference type="EMBL" id="SOKU01000236">
    <property type="protein sequence ID" value="TES85276.1"/>
    <property type="molecule type" value="Genomic_DNA"/>
</dbReference>
<organism evidence="1 2">
    <name type="scientific">Aerophobetes bacterium</name>
    <dbReference type="NCBI Taxonomy" id="2030807"/>
    <lineage>
        <taxon>Bacteria</taxon>
        <taxon>Candidatus Aerophobota</taxon>
    </lineage>
</organism>
<reference evidence="1 2" key="1">
    <citation type="submission" date="2019-03" db="EMBL/GenBank/DDBJ databases">
        <title>Metabolic potential of uncultured bacteria and archaea associated with petroleum seepage in deep-sea sediments.</title>
        <authorList>
            <person name="Dong X."/>
            <person name="Hubert C."/>
        </authorList>
    </citation>
    <scope>NUCLEOTIDE SEQUENCE [LARGE SCALE GENOMIC DNA]</scope>
    <source>
        <strain evidence="1">E44_bin92</strain>
    </source>
</reference>
<dbReference type="SUPFAM" id="SSF56935">
    <property type="entry name" value="Porins"/>
    <property type="match status" value="1"/>
</dbReference>